<comment type="caution">
    <text evidence="1">The sequence shown here is derived from an EMBL/GenBank/DDBJ whole genome shotgun (WGS) entry which is preliminary data.</text>
</comment>
<organism evidence="1 2">
    <name type="scientific">Cystoisospora suis</name>
    <dbReference type="NCBI Taxonomy" id="483139"/>
    <lineage>
        <taxon>Eukaryota</taxon>
        <taxon>Sar</taxon>
        <taxon>Alveolata</taxon>
        <taxon>Apicomplexa</taxon>
        <taxon>Conoidasida</taxon>
        <taxon>Coccidia</taxon>
        <taxon>Eucoccidiorida</taxon>
        <taxon>Eimeriorina</taxon>
        <taxon>Sarcocystidae</taxon>
        <taxon>Cystoisospora</taxon>
    </lineage>
</organism>
<keyword evidence="2" id="KW-1185">Reference proteome</keyword>
<protein>
    <submittedName>
        <fullName evidence="1">Uncharacterized protein</fullName>
    </submittedName>
</protein>
<dbReference type="RefSeq" id="XP_067924479.1">
    <property type="nucleotide sequence ID" value="XM_068063550.1"/>
</dbReference>
<gene>
    <name evidence="1" type="ORF">CSUI_003352</name>
</gene>
<reference evidence="1 2" key="1">
    <citation type="journal article" date="2017" name="Int. J. Parasitol.">
        <title>The genome of the protozoan parasite Cystoisospora suis and a reverse vaccinology approach to identify vaccine candidates.</title>
        <authorList>
            <person name="Palmieri N."/>
            <person name="Shrestha A."/>
            <person name="Ruttkowski B."/>
            <person name="Beck T."/>
            <person name="Vogl C."/>
            <person name="Tomley F."/>
            <person name="Blake D.P."/>
            <person name="Joachim A."/>
        </authorList>
    </citation>
    <scope>NUCLEOTIDE SEQUENCE [LARGE SCALE GENOMIC DNA]</scope>
    <source>
        <strain evidence="1 2">Wien I</strain>
    </source>
</reference>
<dbReference type="GeneID" id="94426761"/>
<dbReference type="Proteomes" id="UP000221165">
    <property type="component" value="Unassembled WGS sequence"/>
</dbReference>
<dbReference type="VEuPathDB" id="ToxoDB:CSUI_003352"/>
<evidence type="ECO:0000313" key="2">
    <source>
        <dbReference type="Proteomes" id="UP000221165"/>
    </source>
</evidence>
<evidence type="ECO:0000313" key="1">
    <source>
        <dbReference type="EMBL" id="PHJ22802.1"/>
    </source>
</evidence>
<dbReference type="AlphaFoldDB" id="A0A2C6L5C4"/>
<proteinExistence type="predicted"/>
<dbReference type="EMBL" id="MIGC01001476">
    <property type="protein sequence ID" value="PHJ22802.1"/>
    <property type="molecule type" value="Genomic_DNA"/>
</dbReference>
<accession>A0A2C6L5C4</accession>
<feature type="non-terminal residue" evidence="1">
    <location>
        <position position="1"/>
    </location>
</feature>
<sequence>LQRWPACVRIGTFYRGLVSLALTNKPGAQGESQYKATLLPRGDSTDPPTLVSWETFPFTLATPNRIWGICLPRYIAPIIMRRGREKPSILKQKGKNFSPFSPSHEVEQSPLANSPYLFCLLSRSHVLLGG</sequence>
<name>A0A2C6L5C4_9APIC</name>